<organism evidence="12 13">
    <name type="scientific">Fasciola hepatica</name>
    <name type="common">Liver fluke</name>
    <dbReference type="NCBI Taxonomy" id="6192"/>
    <lineage>
        <taxon>Eukaryota</taxon>
        <taxon>Metazoa</taxon>
        <taxon>Spiralia</taxon>
        <taxon>Lophotrochozoa</taxon>
        <taxon>Platyhelminthes</taxon>
        <taxon>Trematoda</taxon>
        <taxon>Digenea</taxon>
        <taxon>Plagiorchiida</taxon>
        <taxon>Echinostomata</taxon>
        <taxon>Echinostomatoidea</taxon>
        <taxon>Fasciolidae</taxon>
        <taxon>Fasciola</taxon>
    </lineage>
</organism>
<keyword evidence="1" id="KW-0479">Metal-binding</keyword>
<dbReference type="InterPro" id="IPR001628">
    <property type="entry name" value="Znf_hrmn_rcpt"/>
</dbReference>
<dbReference type="InterPro" id="IPR013088">
    <property type="entry name" value="Znf_NHR/GATA"/>
</dbReference>
<evidence type="ECO:0000256" key="8">
    <source>
        <dbReference type="ARBA" id="ARBA00023242"/>
    </source>
</evidence>
<dbReference type="Gene3D" id="3.30.50.10">
    <property type="entry name" value="Erythroid Transcription Factor GATA-1, subunit A"/>
    <property type="match status" value="2"/>
</dbReference>
<accession>A0A4E0S1X8</accession>
<dbReference type="SMART" id="SM00430">
    <property type="entry name" value="HOLI"/>
    <property type="match status" value="1"/>
</dbReference>
<evidence type="ECO:0000256" key="6">
    <source>
        <dbReference type="ARBA" id="ARBA00023163"/>
    </source>
</evidence>
<dbReference type="AlphaFoldDB" id="A0A4E0S1X8"/>
<evidence type="ECO:0000256" key="3">
    <source>
        <dbReference type="ARBA" id="ARBA00022833"/>
    </source>
</evidence>
<dbReference type="InterPro" id="IPR050234">
    <property type="entry name" value="Nuclear_hormone_rcpt_NR1"/>
</dbReference>
<keyword evidence="5" id="KW-0238">DNA-binding</keyword>
<feature type="compositionally biased region" description="Polar residues" evidence="9">
    <location>
        <begin position="163"/>
        <end position="182"/>
    </location>
</feature>
<dbReference type="SUPFAM" id="SSF48508">
    <property type="entry name" value="Nuclear receptor ligand-binding domain"/>
    <property type="match status" value="1"/>
</dbReference>
<dbReference type="GO" id="GO:0000978">
    <property type="term" value="F:RNA polymerase II cis-regulatory region sequence-specific DNA binding"/>
    <property type="evidence" value="ECO:0007669"/>
    <property type="project" value="TreeGrafter"/>
</dbReference>
<name>A0A4E0S1X8_FASHE</name>
<evidence type="ECO:0000256" key="9">
    <source>
        <dbReference type="SAM" id="MobiDB-lite"/>
    </source>
</evidence>
<dbReference type="GO" id="GO:0045944">
    <property type="term" value="P:positive regulation of transcription by RNA polymerase II"/>
    <property type="evidence" value="ECO:0007669"/>
    <property type="project" value="TreeGrafter"/>
</dbReference>
<dbReference type="SUPFAM" id="SSF57716">
    <property type="entry name" value="Glucocorticoid receptor-like (DNA-binding domain)"/>
    <property type="match status" value="2"/>
</dbReference>
<feature type="compositionally biased region" description="Polar residues" evidence="9">
    <location>
        <begin position="222"/>
        <end position="265"/>
    </location>
</feature>
<dbReference type="Gene3D" id="1.10.565.10">
    <property type="entry name" value="Retinoid X Receptor"/>
    <property type="match status" value="1"/>
</dbReference>
<dbReference type="Pfam" id="PF00105">
    <property type="entry name" value="zf-C4"/>
    <property type="match status" value="2"/>
</dbReference>
<feature type="region of interest" description="Disordered" evidence="9">
    <location>
        <begin position="293"/>
        <end position="321"/>
    </location>
</feature>
<feature type="domain" description="NR LBD" evidence="11">
    <location>
        <begin position="1048"/>
        <end position="1249"/>
    </location>
</feature>
<evidence type="ECO:0000256" key="2">
    <source>
        <dbReference type="ARBA" id="ARBA00022771"/>
    </source>
</evidence>
<proteinExistence type="predicted"/>
<dbReference type="PRINTS" id="PR00047">
    <property type="entry name" value="STROIDFINGER"/>
</dbReference>
<keyword evidence="3" id="KW-0862">Zinc</keyword>
<dbReference type="PROSITE" id="PS51843">
    <property type="entry name" value="NR_LBD"/>
    <property type="match status" value="1"/>
</dbReference>
<feature type="compositionally biased region" description="Polar residues" evidence="9">
    <location>
        <begin position="726"/>
        <end position="740"/>
    </location>
</feature>
<evidence type="ECO:0000256" key="5">
    <source>
        <dbReference type="ARBA" id="ARBA00023125"/>
    </source>
</evidence>
<keyword evidence="13" id="KW-1185">Reference proteome</keyword>
<dbReference type="SMART" id="SM00399">
    <property type="entry name" value="ZnF_C4"/>
    <property type="match status" value="1"/>
</dbReference>
<feature type="region of interest" description="Disordered" evidence="9">
    <location>
        <begin position="632"/>
        <end position="651"/>
    </location>
</feature>
<reference evidence="12" key="1">
    <citation type="submission" date="2019-03" db="EMBL/GenBank/DDBJ databases">
        <title>Improved annotation for the trematode Fasciola hepatica.</title>
        <authorList>
            <person name="Choi Y.-J."/>
            <person name="Martin J."/>
            <person name="Mitreva M."/>
        </authorList>
    </citation>
    <scope>NUCLEOTIDE SEQUENCE [LARGE SCALE GENOMIC DNA]</scope>
</reference>
<dbReference type="Pfam" id="PF00104">
    <property type="entry name" value="Hormone_recep"/>
    <property type="match status" value="1"/>
</dbReference>
<feature type="region of interest" description="Disordered" evidence="9">
    <location>
        <begin position="163"/>
        <end position="279"/>
    </location>
</feature>
<dbReference type="GO" id="GO:0004879">
    <property type="term" value="F:nuclear receptor activity"/>
    <property type="evidence" value="ECO:0007669"/>
    <property type="project" value="TreeGrafter"/>
</dbReference>
<comment type="caution">
    <text evidence="12">The sequence shown here is derived from an EMBL/GenBank/DDBJ whole genome shotgun (WGS) entry which is preliminary data.</text>
</comment>
<evidence type="ECO:0000313" key="13">
    <source>
        <dbReference type="Proteomes" id="UP000230066"/>
    </source>
</evidence>
<feature type="region of interest" description="Disordered" evidence="9">
    <location>
        <begin position="672"/>
        <end position="740"/>
    </location>
</feature>
<feature type="region of interest" description="Disordered" evidence="9">
    <location>
        <begin position="1"/>
        <end position="22"/>
    </location>
</feature>
<keyword evidence="6" id="KW-0804">Transcription</keyword>
<dbReference type="PANTHER" id="PTHR24082">
    <property type="entry name" value="NUCLEAR HORMONE RECEPTOR"/>
    <property type="match status" value="1"/>
</dbReference>
<feature type="compositionally biased region" description="Basic residues" evidence="9">
    <location>
        <begin position="688"/>
        <end position="698"/>
    </location>
</feature>
<dbReference type="GO" id="GO:0030154">
    <property type="term" value="P:cell differentiation"/>
    <property type="evidence" value="ECO:0007669"/>
    <property type="project" value="TreeGrafter"/>
</dbReference>
<keyword evidence="7" id="KW-0675">Receptor</keyword>
<dbReference type="GO" id="GO:0009755">
    <property type="term" value="P:hormone-mediated signaling pathway"/>
    <property type="evidence" value="ECO:0007669"/>
    <property type="project" value="TreeGrafter"/>
</dbReference>
<evidence type="ECO:0000256" key="7">
    <source>
        <dbReference type="ARBA" id="ARBA00023170"/>
    </source>
</evidence>
<dbReference type="GO" id="GO:0008270">
    <property type="term" value="F:zinc ion binding"/>
    <property type="evidence" value="ECO:0007669"/>
    <property type="project" value="UniProtKB-KW"/>
</dbReference>
<dbReference type="InterPro" id="IPR035500">
    <property type="entry name" value="NHR-like_dom_sf"/>
</dbReference>
<feature type="compositionally biased region" description="Polar residues" evidence="9">
    <location>
        <begin position="699"/>
        <end position="714"/>
    </location>
</feature>
<protein>
    <submittedName>
        <fullName evidence="12">Protein embryonic gonad</fullName>
    </submittedName>
</protein>
<dbReference type="Proteomes" id="UP000230066">
    <property type="component" value="Unassembled WGS sequence"/>
</dbReference>
<evidence type="ECO:0000256" key="4">
    <source>
        <dbReference type="ARBA" id="ARBA00023015"/>
    </source>
</evidence>
<dbReference type="InterPro" id="IPR000536">
    <property type="entry name" value="Nucl_hrmn_rcpt_lig-bd"/>
</dbReference>
<evidence type="ECO:0000313" key="12">
    <source>
        <dbReference type="EMBL" id="THD26972.1"/>
    </source>
</evidence>
<keyword evidence="2" id="KW-0863">Zinc-finger</keyword>
<keyword evidence="4" id="KW-0805">Transcription regulation</keyword>
<evidence type="ECO:0000259" key="10">
    <source>
        <dbReference type="PROSITE" id="PS51030"/>
    </source>
</evidence>
<feature type="compositionally biased region" description="Polar residues" evidence="9">
    <location>
        <begin position="301"/>
        <end position="315"/>
    </location>
</feature>
<dbReference type="PROSITE" id="PS51030">
    <property type="entry name" value="NUCLEAR_REC_DBD_2"/>
    <property type="match status" value="1"/>
</dbReference>
<sequence length="1249" mass="133693">MRHTAARYRNSEAGGPSSTESVCPMGGQCRVEGPGRGKCPHCRYRKCLDLGMTLTPPGGESGCDISQIPCRVCGGPSSGFHFGALTCEGCKGFFRRTVLSSVRLECLSNNDCPITPANRNMCKSCRFQRCLAVGMSKSGSRIGRQPNAIKYYCAREISQLSSTGEADGAPSSSSITITNGRGASTDRPRTSSISSSEGDKVRPPTPLSRTTAPWASADRTVQPAQSSTDRGSSSVATNNALTSNGQSFTSLSSANKNSGVNNGRATQRHNVRSFSSDSPLEIQGKPAAIFAAAGTKKRKSIGNSQQQQHSINSTKLDVPSPGSLELECDRLKYSPTQAIAFSEAHSSSNLSPGTLVQDLTQPRGSRNWYATFSQNSGDAVSYDRGRLGGIPLDALSQTPIMEYSLPNPDMSSHISSTTTSLHEIRSPIVEFDDEPDVPQETNGKMLNPLAVRLPSDEASEDLVTSYCKSFGSDPAALDVLPRREPSSTFVYSPSLDKDSTGGLYPYANRPVVQSSPSRHILVSSDTGSVPQSTVRLLPSDDEVPQAQGVDPTSSRSTRSIVDHLTSTVLQFRQQHQQRMSSVASDTPVGAIKLSVPSPVEAASNALRVTAHHSQRLSELPCVRSDEGDGVYPIPSSSSPVQPTPPTRTVQSSAYHAYPLPSSCKSASPEFAWHSQSSQQQQLQQQHQMHTHTHPKQRYVKSNGSPSVLDSTQFRAPSGGGGHTSKYCDSSPHSVNGNSHNSPPAVTAALCAAAAADVTSSTSTSAPWFAAAAAAAAMANVLMVASQAPSSSSNTGSLADAYAIYSSGNGCQAEVAGCRRGSALPSVNSLPKRLKVSGSEGPLTVNSSGPPICSVTQHHLEQYMSGLVKCDASTVLRSLQLPTSGVDAQASSRLTHPSTVAAMRAAAAAAAAAAATAAGLVLSNSGVRPLPDELAQMQRTTAAAAAALTTFSDVPMSYENSAACCSSPSPPSSQPQPPQHIFGRVPCTIPAETPMIYGSMESKPTVNLSASRKDCELIGRTKNGIGALFVTVQDFAVGIQLAAKYMISERKKIRNNLPPVYQSMQSLDRVEDVWDRMMLHFELHSRFIVHFVKLIPGFNQLELSDKRQLVRKAMYPLMLLELSRDYVNGDSTQYNYFDFTEDEREVIFKHFPTFHTIIGHLIRSGEFLHRIRLDNIELVLVCAQEVFKSQPGLIDSASADHLFSLASRALTNHIIDSGQPLEERSSMLRLLSPLLEELNIEHHQVIAQLR</sequence>
<dbReference type="GO" id="GO:0000122">
    <property type="term" value="P:negative regulation of transcription by RNA polymerase II"/>
    <property type="evidence" value="ECO:0007669"/>
    <property type="project" value="TreeGrafter"/>
</dbReference>
<keyword evidence="8" id="KW-0539">Nucleus</keyword>
<dbReference type="CDD" id="cd07179">
    <property type="entry name" value="2DBD_NR_DBD2"/>
    <property type="match status" value="1"/>
</dbReference>
<evidence type="ECO:0000256" key="1">
    <source>
        <dbReference type="ARBA" id="ARBA00022723"/>
    </source>
</evidence>
<evidence type="ECO:0000259" key="11">
    <source>
        <dbReference type="PROSITE" id="PS51843"/>
    </source>
</evidence>
<feature type="compositionally biased region" description="Low complexity" evidence="9">
    <location>
        <begin position="673"/>
        <end position="687"/>
    </location>
</feature>
<gene>
    <name evidence="12" type="ORF">D915_002195</name>
</gene>
<dbReference type="EMBL" id="JXXN02000569">
    <property type="protein sequence ID" value="THD26972.1"/>
    <property type="molecule type" value="Genomic_DNA"/>
</dbReference>
<feature type="domain" description="Nuclear receptor" evidence="10">
    <location>
        <begin position="67"/>
        <end position="142"/>
    </location>
</feature>
<dbReference type="PANTHER" id="PTHR24082:SF473">
    <property type="entry name" value="ECDYSONE-INDUCED PROTEIN 75B, ISOFORM B"/>
    <property type="match status" value="1"/>
</dbReference>